<proteinExistence type="predicted"/>
<gene>
    <name evidence="2" type="ORF">N803_10560</name>
</gene>
<dbReference type="EMBL" id="AVPK01000003">
    <property type="protein sequence ID" value="KGN38333.1"/>
    <property type="molecule type" value="Genomic_DNA"/>
</dbReference>
<accession>A0A0A0JMG6</accession>
<comment type="caution">
    <text evidence="2">The sequence shown here is derived from an EMBL/GenBank/DDBJ whole genome shotgun (WGS) entry which is preliminary data.</text>
</comment>
<evidence type="ECO:0000313" key="3">
    <source>
        <dbReference type="Proteomes" id="UP000030011"/>
    </source>
</evidence>
<name>A0A0A0JMG6_9MICO</name>
<sequence>MITARDGPDRSASRTGGAGKSARQADPPGGAGKSARQADPPGGPGSSLARMYLVRLEDGVLLFLCSQLFQ</sequence>
<feature type="compositionally biased region" description="Basic and acidic residues" evidence="1">
    <location>
        <begin position="1"/>
        <end position="12"/>
    </location>
</feature>
<evidence type="ECO:0000313" key="2">
    <source>
        <dbReference type="EMBL" id="KGN38333.1"/>
    </source>
</evidence>
<keyword evidence="3" id="KW-1185">Reference proteome</keyword>
<reference evidence="2 3" key="1">
    <citation type="submission" date="2013-08" db="EMBL/GenBank/DDBJ databases">
        <title>The genome sequence of Knoellia subterranea.</title>
        <authorList>
            <person name="Zhu W."/>
            <person name="Wang G."/>
        </authorList>
    </citation>
    <scope>NUCLEOTIDE SEQUENCE [LARGE SCALE GENOMIC DNA]</scope>
    <source>
        <strain evidence="2 3">KCTC 19937</strain>
    </source>
</reference>
<protein>
    <submittedName>
        <fullName evidence="2">Uncharacterized protein</fullName>
    </submittedName>
</protein>
<evidence type="ECO:0000256" key="1">
    <source>
        <dbReference type="SAM" id="MobiDB-lite"/>
    </source>
</evidence>
<organism evidence="2 3">
    <name type="scientific">Knoellia subterranea KCTC 19937</name>
    <dbReference type="NCBI Taxonomy" id="1385521"/>
    <lineage>
        <taxon>Bacteria</taxon>
        <taxon>Bacillati</taxon>
        <taxon>Actinomycetota</taxon>
        <taxon>Actinomycetes</taxon>
        <taxon>Micrococcales</taxon>
        <taxon>Intrasporangiaceae</taxon>
        <taxon>Knoellia</taxon>
    </lineage>
</organism>
<dbReference type="AlphaFoldDB" id="A0A0A0JMG6"/>
<dbReference type="Proteomes" id="UP000030011">
    <property type="component" value="Unassembled WGS sequence"/>
</dbReference>
<feature type="region of interest" description="Disordered" evidence="1">
    <location>
        <begin position="1"/>
        <end position="48"/>
    </location>
</feature>
<dbReference type="STRING" id="1385521.N803_10560"/>